<dbReference type="PANTHER" id="PTHR34278">
    <property type="entry name" value="PROTEIN THI031, PUTATIVE-RELATED"/>
    <property type="match status" value="1"/>
</dbReference>
<keyword evidence="3" id="KW-1185">Reference proteome</keyword>
<dbReference type="Proteomes" id="UP001632038">
    <property type="component" value="Unassembled WGS sequence"/>
</dbReference>
<accession>A0ABD3DNY8</accession>
<dbReference type="AlphaFoldDB" id="A0ABD3DNY8"/>
<sequence>MRREGRQRGMVRTFPILSAAAYNPPRPSSGRNLNELSAPPTAGIFTKAPSKPTNHSKFTGKCGRPKCNDCHIEPSSKSKDKAKGTHKSRTTPSDLGLMAAVGPAMGGVNVSGFSAIDVLDYLDDGEIDDDCYIDEDDQGADECCDYKFSSQSLISCC</sequence>
<protein>
    <submittedName>
        <fullName evidence="2">Uncharacterized protein</fullName>
    </submittedName>
</protein>
<evidence type="ECO:0000256" key="1">
    <source>
        <dbReference type="SAM" id="MobiDB-lite"/>
    </source>
</evidence>
<dbReference type="PANTHER" id="PTHR34278:SF1">
    <property type="entry name" value="PROTEIN THI031, PUTATIVE-RELATED"/>
    <property type="match status" value="1"/>
</dbReference>
<organism evidence="2 3">
    <name type="scientific">Castilleja foliolosa</name>
    <dbReference type="NCBI Taxonomy" id="1961234"/>
    <lineage>
        <taxon>Eukaryota</taxon>
        <taxon>Viridiplantae</taxon>
        <taxon>Streptophyta</taxon>
        <taxon>Embryophyta</taxon>
        <taxon>Tracheophyta</taxon>
        <taxon>Spermatophyta</taxon>
        <taxon>Magnoliopsida</taxon>
        <taxon>eudicotyledons</taxon>
        <taxon>Gunneridae</taxon>
        <taxon>Pentapetalae</taxon>
        <taxon>asterids</taxon>
        <taxon>lamiids</taxon>
        <taxon>Lamiales</taxon>
        <taxon>Orobanchaceae</taxon>
        <taxon>Pedicularideae</taxon>
        <taxon>Castillejinae</taxon>
        <taxon>Castilleja</taxon>
    </lineage>
</organism>
<name>A0ABD3DNY8_9LAMI</name>
<dbReference type="EMBL" id="JAVIJP010000015">
    <property type="protein sequence ID" value="KAL3644008.1"/>
    <property type="molecule type" value="Genomic_DNA"/>
</dbReference>
<feature type="compositionally biased region" description="Basic and acidic residues" evidence="1">
    <location>
        <begin position="66"/>
        <end position="83"/>
    </location>
</feature>
<proteinExistence type="predicted"/>
<evidence type="ECO:0000313" key="2">
    <source>
        <dbReference type="EMBL" id="KAL3644008.1"/>
    </source>
</evidence>
<gene>
    <name evidence="2" type="ORF">CASFOL_011940</name>
</gene>
<reference evidence="3" key="1">
    <citation type="journal article" date="2024" name="IScience">
        <title>Strigolactones Initiate the Formation of Haustorium-like Structures in Castilleja.</title>
        <authorList>
            <person name="Buerger M."/>
            <person name="Peterson D."/>
            <person name="Chory J."/>
        </authorList>
    </citation>
    <scope>NUCLEOTIDE SEQUENCE [LARGE SCALE GENOMIC DNA]</scope>
</reference>
<evidence type="ECO:0000313" key="3">
    <source>
        <dbReference type="Proteomes" id="UP001632038"/>
    </source>
</evidence>
<feature type="region of interest" description="Disordered" evidence="1">
    <location>
        <begin position="19"/>
        <end position="94"/>
    </location>
</feature>
<comment type="caution">
    <text evidence="2">The sequence shown here is derived from an EMBL/GenBank/DDBJ whole genome shotgun (WGS) entry which is preliminary data.</text>
</comment>